<dbReference type="OMA" id="QCDEVSK"/>
<accession>A0A804KZ17</accession>
<dbReference type="Pfam" id="PF13589">
    <property type="entry name" value="HATPase_c_3"/>
    <property type="match status" value="1"/>
</dbReference>
<reference evidence="2" key="2">
    <citation type="submission" date="2021-05" db="UniProtKB">
        <authorList>
            <consortium name="EnsemblPlants"/>
        </authorList>
    </citation>
    <scope>IDENTIFICATION</scope>
    <source>
        <strain evidence="2">subsp. malaccensis</strain>
    </source>
</reference>
<keyword evidence="3" id="KW-1185">Reference proteome</keyword>
<evidence type="ECO:0000313" key="3">
    <source>
        <dbReference type="Proteomes" id="UP000012960"/>
    </source>
</evidence>
<name>A0A804KZ17_MUSAM</name>
<protein>
    <submittedName>
        <fullName evidence="1">(wild Malaysian banana) hypothetical protein</fullName>
    </submittedName>
</protein>
<reference evidence="1" key="1">
    <citation type="submission" date="2021-03" db="EMBL/GenBank/DDBJ databases">
        <authorList>
            <consortium name="Genoscope - CEA"/>
            <person name="William W."/>
        </authorList>
    </citation>
    <scope>NUCLEOTIDE SEQUENCE</scope>
    <source>
        <strain evidence="1">Doubled-haploid Pahang</strain>
    </source>
</reference>
<dbReference type="PANTHER" id="PTHR33566:SF1">
    <property type="entry name" value="EN_SPM-LIKE TRANSPOSON-RELATED"/>
    <property type="match status" value="1"/>
</dbReference>
<evidence type="ECO:0000313" key="1">
    <source>
        <dbReference type="EMBL" id="CAG1854287.1"/>
    </source>
</evidence>
<dbReference type="InterPro" id="IPR036890">
    <property type="entry name" value="HATPase_C_sf"/>
</dbReference>
<dbReference type="InParanoid" id="A0A804KZ17"/>
<dbReference type="OrthoDB" id="621609at2759"/>
<sequence>MANRRSSKRSYLEFLDGNDDGDSKVYRFQILLPNGASVRLIFNDPGEDMFLDEFIHIIRKELEKTAETTTKASRKIFWNGNIYLEDMSDNKIRKKISFSHFRTNKCHILRLHDEGGESLDTYHNMWDLTPHTDLLAELPAEYTFQTALADLLDNSLQAVWSNGSGERRLVRVTVDEQKIEIFDSGQGMDGSEENCITKWGKMGSSKHRACRSKAIGTKAPYLMPFFGMFGYGGPIATMHLGRHATVSSKTKGSRKVYSLYFSREALLNQSTPKCIWRTDGGVREPLDEETQTSPHGSFTQVVIRDLKLRCLDIYKLQCFLKDIYFPYIQCDTEYTSRKTAMPIEFEVNDINLAEIQGGEVAITNLLSCNGPDFIMQLRFMIKSENPGSLGFQEANAQLKCVYFPIVEGKENIERILEKLVQDGYEIKENFGAFSRVSIRRLGRLLPDSRWNTLPFMETKQRRGDKAHLLKRCCKRVKCFVETDAGFSPTPSKTDLAHHHPFTRALRNFGNILCGKESEVTIEILKDGKHSSILQLEKEYRDWVIQMHDRYDEEINCGEDEPVHIIGPQNKKQLGITADVVRVHQAIKRRGIIWESGQKVKIFKGATGCLKKNLYATLEYILIEGFQGDVGGDARLICRPLDCSDEKGCSILVDNGNASLDMHDSLSFPISLIDSENIQAIDLATWNCQVEKHKGRLPSRIDILAGQQCSLLGISGELPMEAPVVAGFTPPREIVAVIRPANFSSSMASKGLDQKNIVKNEFEMTLKISHKCRAKQNEQMTLAHTKSVKPSSHTGISGLYIFGLQDICSKLFYKAGIYIFTFFVNCKNTNIKHLEARVVVKPDTKVCKWRFVFDEWGPFTDKQLLSTRVGSYISYLSVVCLDRYSNQIPFSSIPEATIKIFVEECMLLHVDKMKMILSSDQLLLELKDILIESSKLDMIQPSYEAVLAICSQDGLFSAEIPCKVMPGTLSSVRLQTSLQEGEYLVPEEVIEELVLEMFDAYGNHIEEGVEVFIHTDGFSFQDHLGYIRKVNCKGCIDLSGLLTVSASFGSYVHLSVSYDKEIVYKKKFQVAQRELRAVSGVSGIHPIGCQLENVIFEVFDPDGQVDEKIHGQYHTLRIVSDSLKLDDTIQYTFHHGRCTVPFVPVPRRPGPFCFSAFHTRYHDLCTDIEVNVLEASKLELFAATESYGTFQSQVLDHMDSSKCLSHQKDLLVKYISHHTQILDEKITEVGLKIGEHERKLKTLNDQKIQVEQDIHDLRVFIGPQYLSQIESLSSSREEILKRIGRKGDTAAAICCCLSKAIQKQEPWKCFTNCTQDVVGLVALLGNVNTSKNSRMFSQFLGEDNMLAIVCKSYEAASRMEYYDEAGKIDHQQAVHGAAATLGINISRRFPVICLEDIRPYQGRIMPNDPQRRLCLSNPLLQSGAVPAGFLGYAVNMINLDIHHCKTKTLSGHGLRETLFYLLFGETQVYQTRADMRQARSCIKQGAISLDGGIVRASGFILLGDCEPDVTFPVIGTQAHRAFSQDMVMNIKQMEEKKGLLTAIQQEIVKEYEAYTEDMAKFKKRSDRLRELLTESSSTTNLLEWK</sequence>
<dbReference type="Proteomes" id="UP000012960">
    <property type="component" value="Unplaced"/>
</dbReference>
<evidence type="ECO:0000313" key="2">
    <source>
        <dbReference type="EnsemblPlants" id="Ma10_p22240.1"/>
    </source>
</evidence>
<dbReference type="EnsemblPlants" id="Ma10_t22240.1">
    <property type="protein sequence ID" value="Ma10_p22240.1"/>
    <property type="gene ID" value="Ma10_g22240"/>
</dbReference>
<dbReference type="PANTHER" id="PTHR33566">
    <property type="entry name" value="EN/SPM-LIKE TRANSPOSON-RELATED"/>
    <property type="match status" value="1"/>
</dbReference>
<dbReference type="SUPFAM" id="SSF55874">
    <property type="entry name" value="ATPase domain of HSP90 chaperone/DNA topoisomerase II/histidine kinase"/>
    <property type="match status" value="1"/>
</dbReference>
<organism evidence="2 3">
    <name type="scientific">Musa acuminata subsp. malaccensis</name>
    <name type="common">Wild banana</name>
    <name type="synonym">Musa malaccensis</name>
    <dbReference type="NCBI Taxonomy" id="214687"/>
    <lineage>
        <taxon>Eukaryota</taxon>
        <taxon>Viridiplantae</taxon>
        <taxon>Streptophyta</taxon>
        <taxon>Embryophyta</taxon>
        <taxon>Tracheophyta</taxon>
        <taxon>Spermatophyta</taxon>
        <taxon>Magnoliopsida</taxon>
        <taxon>Liliopsida</taxon>
        <taxon>Zingiberales</taxon>
        <taxon>Musaceae</taxon>
        <taxon>Musa</taxon>
    </lineage>
</organism>
<dbReference type="EMBL" id="HG996476">
    <property type="protein sequence ID" value="CAG1854287.1"/>
    <property type="molecule type" value="Genomic_DNA"/>
</dbReference>
<proteinExistence type="predicted"/>
<dbReference type="Gene3D" id="3.30.565.10">
    <property type="entry name" value="Histidine kinase-like ATPase, C-terminal domain"/>
    <property type="match status" value="1"/>
</dbReference>
<gene>
    <name evidence="1" type="ORF">GSMUA_325130.1</name>
</gene>
<dbReference type="Gramene" id="Ma10_t22240.1">
    <property type="protein sequence ID" value="Ma10_p22240.1"/>
    <property type="gene ID" value="Ma10_g22240"/>
</dbReference>